<accession>A0A6A4JUG8</accession>
<gene>
    <name evidence="1" type="ORF">GE061_002893</name>
</gene>
<proteinExistence type="predicted"/>
<comment type="caution">
    <text evidence="1">The sequence shown here is derived from an EMBL/GenBank/DDBJ whole genome shotgun (WGS) entry which is preliminary data.</text>
</comment>
<sequence>MPWPPRSPDLTPCNYFLWGYLKSKVYVDKPRTLQDLKDAITREIAAIPMEMLDNVMSNFAERLEQCINQQGRHLLSTIFRN</sequence>
<dbReference type="InterPro" id="IPR036397">
    <property type="entry name" value="RNaseH_sf"/>
</dbReference>
<dbReference type="GO" id="GO:0003676">
    <property type="term" value="F:nucleic acid binding"/>
    <property type="evidence" value="ECO:0007669"/>
    <property type="project" value="InterPro"/>
</dbReference>
<dbReference type="Gene3D" id="3.30.420.10">
    <property type="entry name" value="Ribonuclease H-like superfamily/Ribonuclease H"/>
    <property type="match status" value="1"/>
</dbReference>
<reference evidence="1" key="1">
    <citation type="journal article" date="2021" name="Mol. Ecol. Resour.">
        <title>Apolygus lucorum genome provides insights into omnivorousness and mesophyll feeding.</title>
        <authorList>
            <person name="Liu Y."/>
            <person name="Liu H."/>
            <person name="Wang H."/>
            <person name="Huang T."/>
            <person name="Liu B."/>
            <person name="Yang B."/>
            <person name="Yin L."/>
            <person name="Li B."/>
            <person name="Zhang Y."/>
            <person name="Zhang S."/>
            <person name="Jiang F."/>
            <person name="Zhang X."/>
            <person name="Ren Y."/>
            <person name="Wang B."/>
            <person name="Wang S."/>
            <person name="Lu Y."/>
            <person name="Wu K."/>
            <person name="Fan W."/>
            <person name="Wang G."/>
        </authorList>
    </citation>
    <scope>NUCLEOTIDE SEQUENCE</scope>
    <source>
        <strain evidence="1">12Hb</strain>
    </source>
</reference>
<dbReference type="OrthoDB" id="6620868at2759"/>
<dbReference type="PANTHER" id="PTHR47326:SF1">
    <property type="entry name" value="HTH PSQ-TYPE DOMAIN-CONTAINING PROTEIN"/>
    <property type="match status" value="1"/>
</dbReference>
<evidence type="ECO:0000313" key="1">
    <source>
        <dbReference type="EMBL" id="KAF6202497.1"/>
    </source>
</evidence>
<dbReference type="AlphaFoldDB" id="A0A6A4JUG8"/>
<keyword evidence="2" id="KW-1185">Reference proteome</keyword>
<organism evidence="1 2">
    <name type="scientific">Apolygus lucorum</name>
    <name type="common">Small green plant bug</name>
    <name type="synonym">Lygocoris lucorum</name>
    <dbReference type="NCBI Taxonomy" id="248454"/>
    <lineage>
        <taxon>Eukaryota</taxon>
        <taxon>Metazoa</taxon>
        <taxon>Ecdysozoa</taxon>
        <taxon>Arthropoda</taxon>
        <taxon>Hexapoda</taxon>
        <taxon>Insecta</taxon>
        <taxon>Pterygota</taxon>
        <taxon>Neoptera</taxon>
        <taxon>Paraneoptera</taxon>
        <taxon>Hemiptera</taxon>
        <taxon>Heteroptera</taxon>
        <taxon>Panheteroptera</taxon>
        <taxon>Cimicomorpha</taxon>
        <taxon>Miridae</taxon>
        <taxon>Mirini</taxon>
        <taxon>Apolygus</taxon>
    </lineage>
</organism>
<dbReference type="EMBL" id="WIXP02000011">
    <property type="protein sequence ID" value="KAF6202497.1"/>
    <property type="molecule type" value="Genomic_DNA"/>
</dbReference>
<dbReference type="PANTHER" id="PTHR47326">
    <property type="entry name" value="TRANSPOSABLE ELEMENT TC3 TRANSPOSASE-LIKE PROTEIN"/>
    <property type="match status" value="1"/>
</dbReference>
<name>A0A6A4JUG8_APOLU</name>
<protein>
    <submittedName>
        <fullName evidence="1">Uncharacterized protein</fullName>
    </submittedName>
</protein>
<dbReference type="Proteomes" id="UP000466442">
    <property type="component" value="Unassembled WGS sequence"/>
</dbReference>
<evidence type="ECO:0000313" key="2">
    <source>
        <dbReference type="Proteomes" id="UP000466442"/>
    </source>
</evidence>